<dbReference type="SUPFAM" id="SSF57850">
    <property type="entry name" value="RING/U-box"/>
    <property type="match status" value="1"/>
</dbReference>
<dbReference type="OrthoDB" id="437854at2759"/>
<name>A0A9P1DUX6_9DINO</name>
<accession>A0A9P1DUX6</accession>
<dbReference type="GO" id="GO:0008270">
    <property type="term" value="F:zinc ion binding"/>
    <property type="evidence" value="ECO:0007669"/>
    <property type="project" value="UniProtKB-KW"/>
</dbReference>
<keyword evidence="2" id="KW-1133">Transmembrane helix</keyword>
<evidence type="ECO:0000256" key="2">
    <source>
        <dbReference type="SAM" id="Phobius"/>
    </source>
</evidence>
<organism evidence="4">
    <name type="scientific">Cladocopium goreaui</name>
    <dbReference type="NCBI Taxonomy" id="2562237"/>
    <lineage>
        <taxon>Eukaryota</taxon>
        <taxon>Sar</taxon>
        <taxon>Alveolata</taxon>
        <taxon>Dinophyceae</taxon>
        <taxon>Suessiales</taxon>
        <taxon>Symbiodiniaceae</taxon>
        <taxon>Cladocopium</taxon>
    </lineage>
</organism>
<keyword evidence="2" id="KW-0472">Membrane</keyword>
<feature type="transmembrane region" description="Helical" evidence="2">
    <location>
        <begin position="447"/>
        <end position="469"/>
    </location>
</feature>
<evidence type="ECO:0000313" key="6">
    <source>
        <dbReference type="EMBL" id="CAL4804087.1"/>
    </source>
</evidence>
<dbReference type="InterPro" id="IPR001841">
    <property type="entry name" value="Znf_RING"/>
</dbReference>
<keyword evidence="1" id="KW-0862">Zinc</keyword>
<dbReference type="AlphaFoldDB" id="A0A9P1DUX6"/>
<protein>
    <submittedName>
        <fullName evidence="6">RING-type domain-containing protein</fullName>
    </submittedName>
</protein>
<feature type="domain" description="RING-type" evidence="3">
    <location>
        <begin position="524"/>
        <end position="563"/>
    </location>
</feature>
<comment type="caution">
    <text evidence="4">The sequence shown here is derived from an EMBL/GenBank/DDBJ whole genome shotgun (WGS) entry which is preliminary data.</text>
</comment>
<keyword evidence="2" id="KW-0812">Transmembrane</keyword>
<gene>
    <name evidence="4" type="ORF">C1SCF055_LOCUS41477</name>
</gene>
<evidence type="ECO:0000313" key="4">
    <source>
        <dbReference type="EMBL" id="CAI4016775.1"/>
    </source>
</evidence>
<dbReference type="EMBL" id="CAMXCT010006601">
    <property type="protein sequence ID" value="CAI4016775.1"/>
    <property type="molecule type" value="Genomic_DNA"/>
</dbReference>
<evidence type="ECO:0000256" key="1">
    <source>
        <dbReference type="PROSITE-ProRule" id="PRU00175"/>
    </source>
</evidence>
<dbReference type="EMBL" id="CAMXCT030006601">
    <property type="protein sequence ID" value="CAL4804087.1"/>
    <property type="molecule type" value="Genomic_DNA"/>
</dbReference>
<keyword evidence="1" id="KW-0863">Zinc-finger</keyword>
<dbReference type="Pfam" id="PF13920">
    <property type="entry name" value="zf-C3HC4_3"/>
    <property type="match status" value="1"/>
</dbReference>
<dbReference type="Gene3D" id="3.30.40.10">
    <property type="entry name" value="Zinc/RING finger domain, C3HC4 (zinc finger)"/>
    <property type="match status" value="1"/>
</dbReference>
<evidence type="ECO:0000313" key="7">
    <source>
        <dbReference type="Proteomes" id="UP001152797"/>
    </source>
</evidence>
<reference evidence="5" key="2">
    <citation type="submission" date="2024-04" db="EMBL/GenBank/DDBJ databases">
        <authorList>
            <person name="Chen Y."/>
            <person name="Shah S."/>
            <person name="Dougan E. K."/>
            <person name="Thang M."/>
            <person name="Chan C."/>
        </authorList>
    </citation>
    <scope>NUCLEOTIDE SEQUENCE [LARGE SCALE GENOMIC DNA]</scope>
</reference>
<evidence type="ECO:0000259" key="3">
    <source>
        <dbReference type="PROSITE" id="PS50089"/>
    </source>
</evidence>
<dbReference type="PROSITE" id="PS50089">
    <property type="entry name" value="ZF_RING_2"/>
    <property type="match status" value="1"/>
</dbReference>
<proteinExistence type="predicted"/>
<sequence length="574" mass="62851">MLRNGKAFHRCFGRDKFDHFSIAKLILFRFCVFCSLFRLTLCDCSVSLPRRLSDHSAIPTGDVDSLQIVWQNGDSIWSQKIDRKFCKATGESLLVNRSQSLAFPGNGLAAAVATKAGLAVAWKDTGGLFLTLGEGPVRLDGGSTESISSTSSSSTSSTLVLVETDQGVGVAWSTWQEGWVTHLRRCRAAPLDCGPTFDLRRPNISMPADWLPRMLSCNHGLWALFVDGPYLNFLGYDSWSSGPVVDYRDEVISAALDCVGEEVVSLWIEKNGTVQWRSTSNPPSPPIPPPVPRDNSLNVLNTMRALRTESKGLNAFVSQAQRLFGAFGGPVLAELTQSVSTSTWSTSSKNQKDIGPGEISVLAVNGYMLVVNTWPKLQVQLFNYLHPARYPIHALAPGGQNVEVLMDCAGGECRGTFICWSSGGVFREDASFQCTYQSLMGLMNVDGLGAAGQMVLVVMFSLLFLLCLLKQCSGGGLRRRFFARTEEPAQRREARERVSELRNQLAQIPLVPVQGCEAPSTSPCPICQNEVQIRVALQRCGHTACRDCTTRLVDMAQPCHICRAPIEGLQIVYI</sequence>
<keyword evidence="7" id="KW-1185">Reference proteome</keyword>
<dbReference type="EMBL" id="CAMXCT020006601">
    <property type="protein sequence ID" value="CAL1170150.1"/>
    <property type="molecule type" value="Genomic_DNA"/>
</dbReference>
<evidence type="ECO:0000313" key="5">
    <source>
        <dbReference type="EMBL" id="CAL1170150.1"/>
    </source>
</evidence>
<reference evidence="4" key="1">
    <citation type="submission" date="2022-10" db="EMBL/GenBank/DDBJ databases">
        <authorList>
            <person name="Chen Y."/>
            <person name="Dougan E. K."/>
            <person name="Chan C."/>
            <person name="Rhodes N."/>
            <person name="Thang M."/>
        </authorList>
    </citation>
    <scope>NUCLEOTIDE SEQUENCE</scope>
</reference>
<dbReference type="InterPro" id="IPR013083">
    <property type="entry name" value="Znf_RING/FYVE/PHD"/>
</dbReference>
<keyword evidence="1" id="KW-0479">Metal-binding</keyword>
<dbReference type="Proteomes" id="UP001152797">
    <property type="component" value="Unassembled WGS sequence"/>
</dbReference>